<dbReference type="GO" id="GO:0043410">
    <property type="term" value="P:positive regulation of MAPK cascade"/>
    <property type="evidence" value="ECO:0007669"/>
    <property type="project" value="TreeGrafter"/>
</dbReference>
<proteinExistence type="inferred from homology"/>
<sequence length="773" mass="84864">MSSDTDHAVNFLSNASSELSDGSNSSSAGNGTEPSSFRLSRALPLGMVLGAFIVFAIVGNILVILSVVCNRHLRIPTNYFIINLAMADLLLSTTVLPVSATREILNYWVFGRIFCDIWAAVDVLCCTASIMSLCVISIDRYIGVRYPLQYPSIVTEKRALLAMLGVWVLAFVISIGPLLGWKEPPSEDDTVCLITEEPFYALFSSLGSFYIPLAVILAMYFRVYIVAKRTTKNLEAGVMKEHMDSNELTLRIHYKGSQTQDDCSKGHMRSSLTVKLLKFSREKKAAKTLGVVVGMFILCWLPFFLALPIGTEDGLTRTAPPSPTREPTVVRPTEAIPEPEPENIEAPDLRQVDQSIAEPGADIDLIDLWSTDPVPTQVPTLESTASSPVLSRNLQPSSLSYFLMPSPLLVMARPLDLSAPLVSSSSSALPPPLALSGSAASPQASPSPAWHLLHLRPPGPHLHLHLSARRLHLGSSLPRHRHGPSARRLRWAPSELQVGLWRSTPSFCHGLPGFRLLSSSDFPVILNRPIVAPFSQIPSPALSATPWYWCPPSPSTCLSPDPCPLQKPPPHFYILNFIVIKARGSFNTSLRPPETFFKVIFWLGYFNSCLNPIIYPCYSREFKQAFIRILRCQCQQRKQQGWRPYNYRAQMGSANQAYTDTSSICMNGSQQTLAPTHPSPTLFSRVVGSRPASGLLPGWAPCTSSSSSSLSESPFPGMMRSSSMVTSPCKSNRMALLFPSRSHSKGPQHANGQNGKRNAEHGVISRNTPETTI</sequence>
<feature type="transmembrane region" description="Helical" evidence="14">
    <location>
        <begin position="159"/>
        <end position="179"/>
    </location>
</feature>
<feature type="region of interest" description="Disordered" evidence="13">
    <location>
        <begin position="704"/>
        <end position="726"/>
    </location>
</feature>
<comment type="similarity">
    <text evidence="12">Belongs to the G-protein coupled receptor 1 family.</text>
</comment>
<protein>
    <submittedName>
        <fullName evidence="16">Alpha-1B adrenergic receptor</fullName>
    </submittedName>
</protein>
<feature type="transmembrane region" description="Helical" evidence="14">
    <location>
        <begin position="288"/>
        <end position="307"/>
    </location>
</feature>
<keyword evidence="4 14" id="KW-1133">Transmembrane helix</keyword>
<evidence type="ECO:0000256" key="12">
    <source>
        <dbReference type="RuleBase" id="RU000688"/>
    </source>
</evidence>
<dbReference type="GO" id="GO:0004938">
    <property type="term" value="F:alpha2-adrenergic receptor activity"/>
    <property type="evidence" value="ECO:0007669"/>
    <property type="project" value="UniProtKB-ARBA"/>
</dbReference>
<keyword evidence="17" id="KW-1185">Reference proteome</keyword>
<dbReference type="GO" id="GO:0007267">
    <property type="term" value="P:cell-cell signaling"/>
    <property type="evidence" value="ECO:0007669"/>
    <property type="project" value="TreeGrafter"/>
</dbReference>
<evidence type="ECO:0000256" key="1">
    <source>
        <dbReference type="ARBA" id="ARBA00004651"/>
    </source>
</evidence>
<evidence type="ECO:0000313" key="16">
    <source>
        <dbReference type="EMBL" id="ROL48037.1"/>
    </source>
</evidence>
<keyword evidence="7" id="KW-0564">Palmitate</keyword>
<dbReference type="GO" id="GO:0071880">
    <property type="term" value="P:adenylate cyclase-activating adrenergic receptor signaling pathway"/>
    <property type="evidence" value="ECO:0007669"/>
    <property type="project" value="TreeGrafter"/>
</dbReference>
<dbReference type="EMBL" id="RJVU01033627">
    <property type="protein sequence ID" value="ROL48037.1"/>
    <property type="molecule type" value="Genomic_DNA"/>
</dbReference>
<feature type="transmembrane region" description="Helical" evidence="14">
    <location>
        <begin position="45"/>
        <end position="68"/>
    </location>
</feature>
<organism evidence="16 17">
    <name type="scientific">Anabarilius grahami</name>
    <name type="common">Kanglang fish</name>
    <name type="synonym">Barilius grahami</name>
    <dbReference type="NCBI Taxonomy" id="495550"/>
    <lineage>
        <taxon>Eukaryota</taxon>
        <taxon>Metazoa</taxon>
        <taxon>Chordata</taxon>
        <taxon>Craniata</taxon>
        <taxon>Vertebrata</taxon>
        <taxon>Euteleostomi</taxon>
        <taxon>Actinopterygii</taxon>
        <taxon>Neopterygii</taxon>
        <taxon>Teleostei</taxon>
        <taxon>Ostariophysi</taxon>
        <taxon>Cypriniformes</taxon>
        <taxon>Xenocyprididae</taxon>
        <taxon>Xenocypridinae</taxon>
        <taxon>Xenocypridinae incertae sedis</taxon>
        <taxon>Anabarilius</taxon>
    </lineage>
</organism>
<keyword evidence="8 12" id="KW-0675">Receptor</keyword>
<dbReference type="FunFam" id="1.20.1070.10:FF:000027">
    <property type="entry name" value="alpha-1A adrenergic receptor"/>
    <property type="match status" value="1"/>
</dbReference>
<evidence type="ECO:0000256" key="11">
    <source>
        <dbReference type="ARBA" id="ARBA00023288"/>
    </source>
</evidence>
<keyword evidence="11" id="KW-0449">Lipoprotein</keyword>
<gene>
    <name evidence="16" type="ORF">DPX16_18637</name>
</gene>
<dbReference type="Gene3D" id="1.20.1070.10">
    <property type="entry name" value="Rhodopsin 7-helix transmembrane proteins"/>
    <property type="match status" value="2"/>
</dbReference>
<dbReference type="GO" id="GO:0007200">
    <property type="term" value="P:phospholipase C-activating G protein-coupled receptor signaling pathway"/>
    <property type="evidence" value="ECO:0007669"/>
    <property type="project" value="TreeGrafter"/>
</dbReference>
<comment type="caution">
    <text evidence="16">The sequence shown here is derived from an EMBL/GenBank/DDBJ whole genome shotgun (WGS) entry which is preliminary data.</text>
</comment>
<dbReference type="GO" id="GO:0004937">
    <property type="term" value="F:alpha1-adrenergic receptor activity"/>
    <property type="evidence" value="ECO:0007669"/>
    <property type="project" value="TreeGrafter"/>
</dbReference>
<dbReference type="PRINTS" id="PR00237">
    <property type="entry name" value="GPCRRHODOPSN"/>
</dbReference>
<dbReference type="GO" id="GO:0071881">
    <property type="term" value="P:adenylate cyclase-inhibiting adrenergic receptor signaling pathway"/>
    <property type="evidence" value="ECO:0007669"/>
    <property type="project" value="UniProtKB-ARBA"/>
</dbReference>
<evidence type="ECO:0000256" key="2">
    <source>
        <dbReference type="ARBA" id="ARBA00022475"/>
    </source>
</evidence>
<feature type="transmembrane region" description="Helical" evidence="14">
    <location>
        <begin position="199"/>
        <end position="221"/>
    </location>
</feature>
<evidence type="ECO:0000256" key="4">
    <source>
        <dbReference type="ARBA" id="ARBA00022989"/>
    </source>
</evidence>
<reference evidence="16 17" key="1">
    <citation type="submission" date="2018-10" db="EMBL/GenBank/DDBJ databases">
        <title>Genome assembly for a Yunnan-Guizhou Plateau 3E fish, Anabarilius grahami (Regan), and its evolutionary and genetic applications.</title>
        <authorList>
            <person name="Jiang W."/>
        </authorList>
    </citation>
    <scope>NUCLEOTIDE SEQUENCE [LARGE SCALE GENOMIC DNA]</scope>
    <source>
        <strain evidence="16">AG-KIZ</strain>
        <tissue evidence="16">Muscle</tissue>
    </source>
</reference>
<accession>A0A3N0YPB4</accession>
<evidence type="ECO:0000313" key="17">
    <source>
        <dbReference type="Proteomes" id="UP000281406"/>
    </source>
</evidence>
<feature type="transmembrane region" description="Helical" evidence="14">
    <location>
        <begin position="80"/>
        <end position="97"/>
    </location>
</feature>
<dbReference type="AlphaFoldDB" id="A0A3N0YPB4"/>
<dbReference type="SMART" id="SM01381">
    <property type="entry name" value="7TM_GPCR_Srsx"/>
    <property type="match status" value="1"/>
</dbReference>
<dbReference type="PROSITE" id="PS50262">
    <property type="entry name" value="G_PROTEIN_RECEP_F1_2"/>
    <property type="match status" value="1"/>
</dbReference>
<dbReference type="GO" id="GO:0007204">
    <property type="term" value="P:positive regulation of cytosolic calcium ion concentration"/>
    <property type="evidence" value="ECO:0007669"/>
    <property type="project" value="TreeGrafter"/>
</dbReference>
<evidence type="ECO:0000256" key="13">
    <source>
        <dbReference type="SAM" id="MobiDB-lite"/>
    </source>
</evidence>
<evidence type="ECO:0000256" key="14">
    <source>
        <dbReference type="SAM" id="Phobius"/>
    </source>
</evidence>
<dbReference type="GO" id="GO:0005886">
    <property type="term" value="C:plasma membrane"/>
    <property type="evidence" value="ECO:0007669"/>
    <property type="project" value="UniProtKB-SubCell"/>
</dbReference>
<dbReference type="OrthoDB" id="5977853at2759"/>
<dbReference type="InterPro" id="IPR000276">
    <property type="entry name" value="GPCR_Rhodpsn"/>
</dbReference>
<feature type="compositionally biased region" description="Low complexity" evidence="13">
    <location>
        <begin position="704"/>
        <end position="713"/>
    </location>
</feature>
<dbReference type="InterPro" id="IPR017452">
    <property type="entry name" value="GPCR_Rhodpsn_7TM"/>
</dbReference>
<evidence type="ECO:0000256" key="9">
    <source>
        <dbReference type="ARBA" id="ARBA00023180"/>
    </source>
</evidence>
<dbReference type="PROSITE" id="PS00237">
    <property type="entry name" value="G_PROTEIN_RECEP_F1_1"/>
    <property type="match status" value="1"/>
</dbReference>
<evidence type="ECO:0000256" key="6">
    <source>
        <dbReference type="ARBA" id="ARBA00023136"/>
    </source>
</evidence>
<dbReference type="Proteomes" id="UP000281406">
    <property type="component" value="Unassembled WGS sequence"/>
</dbReference>
<evidence type="ECO:0000256" key="3">
    <source>
        <dbReference type="ARBA" id="ARBA00022692"/>
    </source>
</evidence>
<feature type="transmembrane region" description="Helical" evidence="14">
    <location>
        <begin position="117"/>
        <end position="138"/>
    </location>
</feature>
<evidence type="ECO:0000256" key="10">
    <source>
        <dbReference type="ARBA" id="ARBA00023224"/>
    </source>
</evidence>
<keyword evidence="10 12" id="KW-0807">Transducer</keyword>
<dbReference type="SUPFAM" id="SSF81321">
    <property type="entry name" value="Family A G protein-coupled receptor-like"/>
    <property type="match status" value="2"/>
</dbReference>
<feature type="domain" description="G-protein coupled receptors family 1 profile" evidence="15">
    <location>
        <begin position="59"/>
        <end position="305"/>
    </location>
</feature>
<keyword evidence="2" id="KW-1003">Cell membrane</keyword>
<keyword evidence="3 12" id="KW-0812">Transmembrane</keyword>
<evidence type="ECO:0000256" key="5">
    <source>
        <dbReference type="ARBA" id="ARBA00023040"/>
    </source>
</evidence>
<keyword evidence="5 12" id="KW-0297">G-protein coupled receptor</keyword>
<keyword evidence="6 14" id="KW-0472">Membrane</keyword>
<evidence type="ECO:0000256" key="7">
    <source>
        <dbReference type="ARBA" id="ARBA00023139"/>
    </source>
</evidence>
<feature type="region of interest" description="Disordered" evidence="13">
    <location>
        <begin position="740"/>
        <end position="773"/>
    </location>
</feature>
<evidence type="ECO:0000259" key="15">
    <source>
        <dbReference type="PROSITE" id="PS50262"/>
    </source>
</evidence>
<dbReference type="Pfam" id="PF00001">
    <property type="entry name" value="7tm_1"/>
    <property type="match status" value="1"/>
</dbReference>
<comment type="subcellular location">
    <subcellularLocation>
        <location evidence="1">Cell membrane</location>
        <topology evidence="1">Multi-pass membrane protein</topology>
    </subcellularLocation>
</comment>
<dbReference type="PANTHER" id="PTHR24248">
    <property type="entry name" value="ADRENERGIC RECEPTOR-RELATED G-PROTEIN COUPLED RECEPTOR"/>
    <property type="match status" value="1"/>
</dbReference>
<keyword evidence="9" id="KW-0325">Glycoprotein</keyword>
<evidence type="ECO:0000256" key="8">
    <source>
        <dbReference type="ARBA" id="ARBA00023170"/>
    </source>
</evidence>
<name>A0A3N0YPB4_ANAGA</name>
<dbReference type="PANTHER" id="PTHR24248:SF17">
    <property type="entry name" value="ALPHA-1B ADRENERGIC RECEPTOR"/>
    <property type="match status" value="1"/>
</dbReference>